<dbReference type="InterPro" id="IPR036412">
    <property type="entry name" value="HAD-like_sf"/>
</dbReference>
<dbReference type="Pfam" id="PF06888">
    <property type="entry name" value="Put_Phosphatase"/>
    <property type="match status" value="1"/>
</dbReference>
<dbReference type="Proteomes" id="UP000663882">
    <property type="component" value="Unassembled WGS sequence"/>
</dbReference>
<organism evidence="9 13">
    <name type="scientific">Rotaria sordida</name>
    <dbReference type="NCBI Taxonomy" id="392033"/>
    <lineage>
        <taxon>Eukaryota</taxon>
        <taxon>Metazoa</taxon>
        <taxon>Spiralia</taxon>
        <taxon>Gnathifera</taxon>
        <taxon>Rotifera</taxon>
        <taxon>Eurotatoria</taxon>
        <taxon>Bdelloidea</taxon>
        <taxon>Philodinida</taxon>
        <taxon>Philodinidae</taxon>
        <taxon>Rotaria</taxon>
    </lineage>
</organism>
<evidence type="ECO:0000256" key="6">
    <source>
        <dbReference type="PIRSR" id="PIRSR031051-1"/>
    </source>
</evidence>
<dbReference type="GO" id="GO:0016791">
    <property type="term" value="F:phosphatase activity"/>
    <property type="evidence" value="ECO:0007669"/>
    <property type="project" value="InterPro"/>
</dbReference>
<evidence type="ECO:0000256" key="3">
    <source>
        <dbReference type="ARBA" id="ARBA00022723"/>
    </source>
</evidence>
<evidence type="ECO:0000256" key="5">
    <source>
        <dbReference type="ARBA" id="ARBA00022842"/>
    </source>
</evidence>
<dbReference type="InterPro" id="IPR016965">
    <property type="entry name" value="Pase_PHOSPHO-typ"/>
</dbReference>
<dbReference type="SUPFAM" id="SSF56784">
    <property type="entry name" value="HAD-like"/>
    <property type="match status" value="1"/>
</dbReference>
<evidence type="ECO:0000256" key="7">
    <source>
        <dbReference type="PIRSR" id="PIRSR031051-2"/>
    </source>
</evidence>
<dbReference type="NCBIfam" id="TIGR01488">
    <property type="entry name" value="HAD-SF-IB"/>
    <property type="match status" value="1"/>
</dbReference>
<dbReference type="AlphaFoldDB" id="A0A814H4X7"/>
<dbReference type="InterPro" id="IPR006384">
    <property type="entry name" value="HAD_hydro_PyrdxlP_Pase-like"/>
</dbReference>
<feature type="binding site" evidence="8">
    <location>
        <position position="45"/>
    </location>
    <ligand>
        <name>Mg(2+)</name>
        <dbReference type="ChEBI" id="CHEBI:18420"/>
    </ligand>
</feature>
<dbReference type="Gene3D" id="3.40.50.1000">
    <property type="entry name" value="HAD superfamily/HAD-like"/>
    <property type="match status" value="1"/>
</dbReference>
<dbReference type="PANTHER" id="PTHR20889">
    <property type="entry name" value="PHOSPHATASE, ORPHAN 1, 2"/>
    <property type="match status" value="1"/>
</dbReference>
<dbReference type="Proteomes" id="UP000663874">
    <property type="component" value="Unassembled WGS sequence"/>
</dbReference>
<comment type="caution">
    <text evidence="9">The sequence shown here is derived from an EMBL/GenBank/DDBJ whole genome shotgun (WGS) entry which is preliminary data.</text>
</comment>
<dbReference type="EMBL" id="CAJOAX010000809">
    <property type="protein sequence ID" value="CAF3653492.1"/>
    <property type="molecule type" value="Genomic_DNA"/>
</dbReference>
<feature type="binding site" evidence="8">
    <location>
        <position position="47"/>
    </location>
    <ligand>
        <name>Mg(2+)</name>
        <dbReference type="ChEBI" id="CHEBI:18420"/>
    </ligand>
</feature>
<accession>A0A814H4X7</accession>
<feature type="binding site" evidence="7">
    <location>
        <position position="136"/>
    </location>
    <ligand>
        <name>substrate</name>
    </ligand>
</feature>
<evidence type="ECO:0000313" key="12">
    <source>
        <dbReference type="EMBL" id="CAF3675893.1"/>
    </source>
</evidence>
<dbReference type="PANTHER" id="PTHR20889:SF12">
    <property type="entry name" value="LP01149P"/>
    <property type="match status" value="1"/>
</dbReference>
<protein>
    <submittedName>
        <fullName evidence="9">Uncharacterized protein</fullName>
    </submittedName>
</protein>
<feature type="binding site" evidence="7">
    <location>
        <position position="56"/>
    </location>
    <ligand>
        <name>substrate</name>
    </ligand>
</feature>
<evidence type="ECO:0000256" key="1">
    <source>
        <dbReference type="ARBA" id="ARBA00001946"/>
    </source>
</evidence>
<evidence type="ECO:0000313" key="9">
    <source>
        <dbReference type="EMBL" id="CAF1004489.1"/>
    </source>
</evidence>
<evidence type="ECO:0000256" key="8">
    <source>
        <dbReference type="PIRSR" id="PIRSR031051-3"/>
    </source>
</evidence>
<name>A0A814H4X7_9BILA</name>
<dbReference type="EMBL" id="CAJOBE010000701">
    <property type="protein sequence ID" value="CAF3675893.1"/>
    <property type="molecule type" value="Genomic_DNA"/>
</dbReference>
<evidence type="ECO:0000313" key="11">
    <source>
        <dbReference type="EMBL" id="CAF3653492.1"/>
    </source>
</evidence>
<sequence>MYSINAKAVLNLDKRNNNESKSDIYIVILQDIESAEPFEKTVVFDFDHTIIDANSDIHVSKLFPSDEERLVAEKNCSQFQCWTDRMQDIFRQLHKYHINENDYIKNMQEIPLTDGFKHLIEYLYSLSNSHLIIVSDSNLVFIQTILKHNHLHHIFKDIFTNPAYFNKDDQCLIIEQYGQQTCPTCPSNMCKNEIIEKYCRTKFSQSIPILFIGDGHNDVCAANNLKKGDLVCARSGYRMAKELKQQEKLNIKKLQADFFEWNDGKQIEDYIKDNWLNKF</sequence>
<gene>
    <name evidence="12" type="ORF">FNK824_LOCUS7513</name>
    <name evidence="11" type="ORF">OTI717_LOCUS9504</name>
    <name evidence="10" type="ORF">RFH988_LOCUS31645</name>
    <name evidence="9" type="ORF">SEV965_LOCUS10960</name>
</gene>
<dbReference type="OrthoDB" id="10267182at2759"/>
<comment type="cofactor">
    <cofactor evidence="1 8">
        <name>Mg(2+)</name>
        <dbReference type="ChEBI" id="CHEBI:18420"/>
    </cofactor>
</comment>
<dbReference type="EMBL" id="CAJNOO010003463">
    <property type="protein sequence ID" value="CAF1338417.1"/>
    <property type="molecule type" value="Genomic_DNA"/>
</dbReference>
<keyword evidence="5 8" id="KW-0460">Magnesium</keyword>
<feature type="active site" description="Proton donor" evidence="6">
    <location>
        <position position="47"/>
    </location>
</feature>
<feature type="active site" description="Nucleophile" evidence="6">
    <location>
        <position position="45"/>
    </location>
</feature>
<dbReference type="Proteomes" id="UP000663823">
    <property type="component" value="Unassembled WGS sequence"/>
</dbReference>
<feature type="binding site" evidence="8">
    <location>
        <position position="214"/>
    </location>
    <ligand>
        <name>Mg(2+)</name>
        <dbReference type="ChEBI" id="CHEBI:18420"/>
    </ligand>
</feature>
<dbReference type="PIRSF" id="PIRSF031051">
    <property type="entry name" value="PyrdxlP_Pase_PHOSPHO2"/>
    <property type="match status" value="1"/>
</dbReference>
<evidence type="ECO:0000256" key="4">
    <source>
        <dbReference type="ARBA" id="ARBA00022801"/>
    </source>
</evidence>
<evidence type="ECO:0000256" key="2">
    <source>
        <dbReference type="ARBA" id="ARBA00008541"/>
    </source>
</evidence>
<reference evidence="9" key="1">
    <citation type="submission" date="2021-02" db="EMBL/GenBank/DDBJ databases">
        <authorList>
            <person name="Nowell W R."/>
        </authorList>
    </citation>
    <scope>NUCLEOTIDE SEQUENCE</scope>
</reference>
<dbReference type="InterPro" id="IPR023214">
    <property type="entry name" value="HAD_sf"/>
</dbReference>
<proteinExistence type="inferred from homology"/>
<evidence type="ECO:0000313" key="10">
    <source>
        <dbReference type="EMBL" id="CAF1338417.1"/>
    </source>
</evidence>
<evidence type="ECO:0000313" key="13">
    <source>
        <dbReference type="Proteomes" id="UP000663889"/>
    </source>
</evidence>
<dbReference type="EMBL" id="CAJNOU010000461">
    <property type="protein sequence ID" value="CAF1004489.1"/>
    <property type="molecule type" value="Genomic_DNA"/>
</dbReference>
<dbReference type="NCBIfam" id="TIGR01489">
    <property type="entry name" value="DKMTPPase-SF"/>
    <property type="match status" value="1"/>
</dbReference>
<keyword evidence="4" id="KW-0378">Hydrolase</keyword>
<dbReference type="Proteomes" id="UP000663889">
    <property type="component" value="Unassembled WGS sequence"/>
</dbReference>
<keyword evidence="3 8" id="KW-0479">Metal-binding</keyword>
<dbReference type="GO" id="GO:0046872">
    <property type="term" value="F:metal ion binding"/>
    <property type="evidence" value="ECO:0007669"/>
    <property type="project" value="UniProtKB-KW"/>
</dbReference>
<comment type="similarity">
    <text evidence="2">Belongs to the HAD-like hydrolase superfamily. PHOSPHO family.</text>
</comment>